<dbReference type="PROSITE" id="PS50294">
    <property type="entry name" value="WD_REPEATS_REGION"/>
    <property type="match status" value="2"/>
</dbReference>
<dbReference type="HAMAP" id="MF_03008">
    <property type="entry name" value="eIF3i"/>
    <property type="match status" value="1"/>
</dbReference>
<keyword evidence="3 8" id="KW-0853">WD repeat</keyword>
<dbReference type="InterPro" id="IPR015943">
    <property type="entry name" value="WD40/YVTN_repeat-like_dom_sf"/>
</dbReference>
<dbReference type="OrthoDB" id="24966at2759"/>
<reference evidence="10" key="1">
    <citation type="submission" date="2025-08" db="UniProtKB">
        <authorList>
            <consortium name="RefSeq"/>
        </authorList>
    </citation>
    <scope>IDENTIFICATION</scope>
    <source>
        <tissue evidence="10">Gonads</tissue>
    </source>
</reference>
<dbReference type="InterPro" id="IPR019775">
    <property type="entry name" value="WD40_repeat_CS"/>
</dbReference>
<evidence type="ECO:0000313" key="10">
    <source>
        <dbReference type="RefSeq" id="XP_013396648.1"/>
    </source>
</evidence>
<evidence type="ECO:0000256" key="1">
    <source>
        <dbReference type="ARBA" id="ARBA00022490"/>
    </source>
</evidence>
<name>A0A1S3IES8_LINAN</name>
<keyword evidence="4" id="KW-0677">Repeat</keyword>
<dbReference type="STRING" id="7574.A0A1S3IES8"/>
<dbReference type="InterPro" id="IPR027525">
    <property type="entry name" value="eIF3i"/>
</dbReference>
<evidence type="ECO:0000256" key="4">
    <source>
        <dbReference type="ARBA" id="ARBA00022737"/>
    </source>
</evidence>
<dbReference type="RefSeq" id="XP_013396648.1">
    <property type="nucleotide sequence ID" value="XM_013541194.1"/>
</dbReference>
<dbReference type="Pfam" id="PF24805">
    <property type="entry name" value="EIF3I"/>
    <property type="match status" value="1"/>
</dbReference>
<dbReference type="FunCoup" id="A0A1S3IES8">
    <property type="interactions" value="1821"/>
</dbReference>
<protein>
    <recommendedName>
        <fullName evidence="7">Eukaryotic translation initiation factor 3 subunit I</fullName>
        <shortName evidence="7">eIF3i</shortName>
    </recommendedName>
</protein>
<accession>A0A1S3IES8</accession>
<dbReference type="GO" id="GO:0071541">
    <property type="term" value="C:eukaryotic translation initiation factor 3 complex, eIF3m"/>
    <property type="evidence" value="ECO:0007669"/>
    <property type="project" value="TreeGrafter"/>
</dbReference>
<proteinExistence type="inferred from homology"/>
<dbReference type="OMA" id="VWFSHNG"/>
<evidence type="ECO:0000256" key="7">
    <source>
        <dbReference type="HAMAP-Rule" id="MF_03008"/>
    </source>
</evidence>
<dbReference type="GO" id="GO:0003723">
    <property type="term" value="F:RNA binding"/>
    <property type="evidence" value="ECO:0007669"/>
    <property type="project" value="TreeGrafter"/>
</dbReference>
<dbReference type="Proteomes" id="UP000085678">
    <property type="component" value="Unplaced"/>
</dbReference>
<evidence type="ECO:0000256" key="6">
    <source>
        <dbReference type="ARBA" id="ARBA00038394"/>
    </source>
</evidence>
<dbReference type="PROSITE" id="PS50082">
    <property type="entry name" value="WD_REPEATS_2"/>
    <property type="match status" value="5"/>
</dbReference>
<organism evidence="9 10">
    <name type="scientific">Lingula anatina</name>
    <name type="common">Brachiopod</name>
    <name type="synonym">Lingula unguis</name>
    <dbReference type="NCBI Taxonomy" id="7574"/>
    <lineage>
        <taxon>Eukaryota</taxon>
        <taxon>Metazoa</taxon>
        <taxon>Spiralia</taxon>
        <taxon>Lophotrochozoa</taxon>
        <taxon>Brachiopoda</taxon>
        <taxon>Linguliformea</taxon>
        <taxon>Lingulata</taxon>
        <taxon>Lingulida</taxon>
        <taxon>Linguloidea</taxon>
        <taxon>Lingulidae</taxon>
        <taxon>Lingula</taxon>
    </lineage>
</organism>
<dbReference type="GO" id="GO:0016282">
    <property type="term" value="C:eukaryotic 43S preinitiation complex"/>
    <property type="evidence" value="ECO:0007669"/>
    <property type="project" value="UniProtKB-UniRule"/>
</dbReference>
<evidence type="ECO:0000256" key="5">
    <source>
        <dbReference type="ARBA" id="ARBA00022917"/>
    </source>
</evidence>
<dbReference type="InterPro" id="IPR001680">
    <property type="entry name" value="WD40_rpt"/>
</dbReference>
<dbReference type="FunFam" id="2.130.10.10:FF:000127">
    <property type="entry name" value="Eukaryotic translation initiation factor 3 subunit I"/>
    <property type="match status" value="1"/>
</dbReference>
<dbReference type="AlphaFoldDB" id="A0A1S3IES8"/>
<dbReference type="PANTHER" id="PTHR19877">
    <property type="entry name" value="EUKARYOTIC TRANSLATION INITIATION FACTOR 3 SUBUNIT I"/>
    <property type="match status" value="1"/>
</dbReference>
<feature type="repeat" description="WD" evidence="8">
    <location>
        <begin position="281"/>
        <end position="310"/>
    </location>
</feature>
<dbReference type="GO" id="GO:0001732">
    <property type="term" value="P:formation of cytoplasmic translation initiation complex"/>
    <property type="evidence" value="ECO:0007669"/>
    <property type="project" value="UniProtKB-UniRule"/>
</dbReference>
<evidence type="ECO:0000256" key="8">
    <source>
        <dbReference type="PROSITE-ProRule" id="PRU00221"/>
    </source>
</evidence>
<dbReference type="SMART" id="SM00320">
    <property type="entry name" value="WD40"/>
    <property type="match status" value="6"/>
</dbReference>
<dbReference type="PANTHER" id="PTHR19877:SF1">
    <property type="entry name" value="EUKARYOTIC TRANSLATION INITIATION FACTOR 3 SUBUNIT I"/>
    <property type="match status" value="1"/>
</dbReference>
<comment type="subunit">
    <text evidence="7">Component of the eukaryotic translation initiation factor 3 (eIF-3) complex.</text>
</comment>
<evidence type="ECO:0000256" key="2">
    <source>
        <dbReference type="ARBA" id="ARBA00022540"/>
    </source>
</evidence>
<keyword evidence="5 7" id="KW-0648">Protein biosynthesis</keyword>
<comment type="function">
    <text evidence="7">Component of the eukaryotic translation initiation factor 3 (eIF-3) complex, which is involved in protein synthesis of a specialized repertoire of mRNAs and, together with other initiation factors, stimulates binding of mRNA and methionyl-tRNAi to the 40S ribosome. The eIF-3 complex specifically targets and initiates translation of a subset of mRNAs involved in cell proliferation.</text>
</comment>
<evidence type="ECO:0000313" key="9">
    <source>
        <dbReference type="Proteomes" id="UP000085678"/>
    </source>
</evidence>
<dbReference type="GeneID" id="106163564"/>
<evidence type="ECO:0000256" key="3">
    <source>
        <dbReference type="ARBA" id="ARBA00022574"/>
    </source>
</evidence>
<keyword evidence="9" id="KW-1185">Reference proteome</keyword>
<dbReference type="KEGG" id="lak:106163564"/>
<feature type="repeat" description="WD" evidence="8">
    <location>
        <begin position="6"/>
        <end position="47"/>
    </location>
</feature>
<feature type="repeat" description="WD" evidence="8">
    <location>
        <begin position="142"/>
        <end position="183"/>
    </location>
</feature>
<comment type="subcellular location">
    <subcellularLocation>
        <location evidence="7">Cytoplasm</location>
    </subcellularLocation>
</comment>
<dbReference type="GO" id="GO:0003743">
    <property type="term" value="F:translation initiation factor activity"/>
    <property type="evidence" value="ECO:0007669"/>
    <property type="project" value="UniProtKB-UniRule"/>
</dbReference>
<comment type="similarity">
    <text evidence="6">Belongs to the WD repeat STRAP family.</text>
</comment>
<keyword evidence="1 7" id="KW-0963">Cytoplasm</keyword>
<keyword evidence="2 7" id="KW-0396">Initiation factor</keyword>
<gene>
    <name evidence="10" type="primary">LOC106163564</name>
</gene>
<dbReference type="InterPro" id="IPR036322">
    <property type="entry name" value="WD40_repeat_dom_sf"/>
</dbReference>
<dbReference type="InParanoid" id="A0A1S3IES8"/>
<dbReference type="SUPFAM" id="SSF50978">
    <property type="entry name" value="WD40 repeat-like"/>
    <property type="match status" value="1"/>
</dbReference>
<dbReference type="PROSITE" id="PS00678">
    <property type="entry name" value="WD_REPEATS_1"/>
    <property type="match status" value="1"/>
</dbReference>
<feature type="repeat" description="WD" evidence="8">
    <location>
        <begin position="184"/>
        <end position="225"/>
    </location>
</feature>
<dbReference type="Gene3D" id="2.130.10.10">
    <property type="entry name" value="YVTN repeat-like/Quinoprotein amine dehydrogenase"/>
    <property type="match status" value="1"/>
</dbReference>
<dbReference type="GO" id="GO:0033290">
    <property type="term" value="C:eukaryotic 48S preinitiation complex"/>
    <property type="evidence" value="ECO:0007669"/>
    <property type="project" value="UniProtKB-UniRule"/>
</dbReference>
<sequence>MRPILLQGHERSITQIKYNREGDLLFSCSKDNIPNVWYSLNGERLGTFNGHNGAIWCVDVTWDSTRVMTGSADNSCRLWDCETGKVVSNLPTKTAVRSCGFSYGGNIAMYTTDKTMGQPSEIHIYDLRDSNSIANADPLMVMPAGDSKITASIWGPLDEFIITGHENGALRQWDFKSGDLVHQVKDHNKQINDIQTSKDKTMVITASKDCTAKLFDTATLKHMKTYRTERPVNSASISPLMDHVVLGGGQEAMDVTTTSSRIGKFDARFYHLIFEEEFGRVKGHFGPINSLAFHPDGKSYSSGGEDGFVRCHQFDSPYFEFDFEVQ</sequence>
<comment type="similarity">
    <text evidence="7">Belongs to the eIF-3 subunit I family.</text>
</comment>
<feature type="repeat" description="WD" evidence="8">
    <location>
        <begin position="48"/>
        <end position="89"/>
    </location>
</feature>